<accession>A0A9W7GKE7</accession>
<evidence type="ECO:0000256" key="7">
    <source>
        <dbReference type="RuleBase" id="RU079119"/>
    </source>
</evidence>
<dbReference type="GO" id="GO:0016020">
    <property type="term" value="C:membrane"/>
    <property type="evidence" value="ECO:0007669"/>
    <property type="project" value="UniProtKB-SubCell"/>
</dbReference>
<evidence type="ECO:0000256" key="8">
    <source>
        <dbReference type="SAM" id="MobiDB-lite"/>
    </source>
</evidence>
<keyword evidence="3 7" id="KW-0812">Transmembrane</keyword>
<evidence type="ECO:0000256" key="6">
    <source>
        <dbReference type="ARBA" id="ARBA00023315"/>
    </source>
</evidence>
<sequence>MMDSPTAANASNKNNPHGDGGATNGAMSEVMSEVTIDSLALELNGNPVMSSTTPCDATSSHIPLTPTTNNDVETGTDGDAVESTPWPRKDSNGRIIYASAGKYQSRLSKGMSSPRPYPRLQSCCCVSTGLARYYIGNMPVLLSNPDGSPCLIVGSWWPFCAGITVPLIVGAVTIVATFLLVPRAPLYITLIYFALVAVTLSALFSVSCRNPGLVSKREKVMGENVSTDNVDRSKWIWNDRVKSFRPRGGLYCDTNDVVVEEYDHFCPWTGTSIGGGNMTAFKIFVVSVNALCYVTVGVVILVIVLW</sequence>
<feature type="transmembrane region" description="Helical" evidence="7">
    <location>
        <begin position="283"/>
        <end position="305"/>
    </location>
</feature>
<keyword evidence="5 7" id="KW-0472">Membrane</keyword>
<dbReference type="GO" id="GO:0005783">
    <property type="term" value="C:endoplasmic reticulum"/>
    <property type="evidence" value="ECO:0007669"/>
    <property type="project" value="TreeGrafter"/>
</dbReference>
<feature type="compositionally biased region" description="Polar residues" evidence="8">
    <location>
        <begin position="51"/>
        <end position="73"/>
    </location>
</feature>
<evidence type="ECO:0000256" key="4">
    <source>
        <dbReference type="ARBA" id="ARBA00022989"/>
    </source>
</evidence>
<keyword evidence="2 7" id="KW-0808">Transferase</keyword>
<comment type="subcellular location">
    <subcellularLocation>
        <location evidence="1">Membrane</location>
        <topology evidence="1">Multi-pass membrane protein</topology>
    </subcellularLocation>
</comment>
<dbReference type="InterPro" id="IPR001594">
    <property type="entry name" value="Palmitoyltrfase_DHHC"/>
</dbReference>
<evidence type="ECO:0000313" key="11">
    <source>
        <dbReference type="Proteomes" id="UP001165065"/>
    </source>
</evidence>
<feature type="domain" description="Palmitoyltransferase DHHC" evidence="9">
    <location>
        <begin position="242"/>
        <end position="302"/>
    </location>
</feature>
<evidence type="ECO:0000313" key="10">
    <source>
        <dbReference type="EMBL" id="GMI47354.1"/>
    </source>
</evidence>
<dbReference type="PANTHER" id="PTHR22883:SF203">
    <property type="entry name" value="PALMITOYLTRANSFERASE"/>
    <property type="match status" value="1"/>
</dbReference>
<evidence type="ECO:0000259" key="9">
    <source>
        <dbReference type="Pfam" id="PF01529"/>
    </source>
</evidence>
<proteinExistence type="inferred from homology"/>
<comment type="similarity">
    <text evidence="7">Belongs to the DHHC palmitoyltransferase family.</text>
</comment>
<dbReference type="PROSITE" id="PS50216">
    <property type="entry name" value="DHHC"/>
    <property type="match status" value="1"/>
</dbReference>
<feature type="region of interest" description="Disordered" evidence="8">
    <location>
        <begin position="51"/>
        <end position="86"/>
    </location>
</feature>
<dbReference type="Pfam" id="PF01529">
    <property type="entry name" value="DHHC"/>
    <property type="match status" value="1"/>
</dbReference>
<comment type="domain">
    <text evidence="7">The DHHC domain is required for palmitoyltransferase activity.</text>
</comment>
<dbReference type="EC" id="2.3.1.225" evidence="7"/>
<evidence type="ECO:0000256" key="3">
    <source>
        <dbReference type="ARBA" id="ARBA00022692"/>
    </source>
</evidence>
<evidence type="ECO:0000256" key="1">
    <source>
        <dbReference type="ARBA" id="ARBA00004141"/>
    </source>
</evidence>
<comment type="caution">
    <text evidence="10">The sequence shown here is derived from an EMBL/GenBank/DDBJ whole genome shotgun (WGS) entry which is preliminary data.</text>
</comment>
<comment type="catalytic activity">
    <reaction evidence="7">
        <text>L-cysteinyl-[protein] + hexadecanoyl-CoA = S-hexadecanoyl-L-cysteinyl-[protein] + CoA</text>
        <dbReference type="Rhea" id="RHEA:36683"/>
        <dbReference type="Rhea" id="RHEA-COMP:10131"/>
        <dbReference type="Rhea" id="RHEA-COMP:11032"/>
        <dbReference type="ChEBI" id="CHEBI:29950"/>
        <dbReference type="ChEBI" id="CHEBI:57287"/>
        <dbReference type="ChEBI" id="CHEBI:57379"/>
        <dbReference type="ChEBI" id="CHEBI:74151"/>
        <dbReference type="EC" id="2.3.1.225"/>
    </reaction>
</comment>
<feature type="transmembrane region" description="Helical" evidence="7">
    <location>
        <begin position="155"/>
        <end position="179"/>
    </location>
</feature>
<dbReference type="OrthoDB" id="36806at2759"/>
<keyword evidence="6 7" id="KW-0012">Acyltransferase</keyword>
<keyword evidence="4 7" id="KW-1133">Transmembrane helix</keyword>
<organism evidence="10 11">
    <name type="scientific">Triparma columacea</name>
    <dbReference type="NCBI Taxonomy" id="722753"/>
    <lineage>
        <taxon>Eukaryota</taxon>
        <taxon>Sar</taxon>
        <taxon>Stramenopiles</taxon>
        <taxon>Ochrophyta</taxon>
        <taxon>Bolidophyceae</taxon>
        <taxon>Parmales</taxon>
        <taxon>Triparmaceae</taxon>
        <taxon>Triparma</taxon>
    </lineage>
</organism>
<dbReference type="InterPro" id="IPR039859">
    <property type="entry name" value="PFA4/ZDH16/20/ERF2-like"/>
</dbReference>
<feature type="region of interest" description="Disordered" evidence="8">
    <location>
        <begin position="1"/>
        <end position="25"/>
    </location>
</feature>
<keyword evidence="11" id="KW-1185">Reference proteome</keyword>
<dbReference type="PANTHER" id="PTHR22883">
    <property type="entry name" value="ZINC FINGER DHHC DOMAIN CONTAINING PROTEIN"/>
    <property type="match status" value="1"/>
</dbReference>
<name>A0A9W7GKE7_9STRA</name>
<protein>
    <recommendedName>
        <fullName evidence="7">Palmitoyltransferase</fullName>
        <ecNumber evidence="7">2.3.1.225</ecNumber>
    </recommendedName>
</protein>
<reference evidence="11" key="1">
    <citation type="journal article" date="2023" name="Commun. Biol.">
        <title>Genome analysis of Parmales, the sister group of diatoms, reveals the evolutionary specialization of diatoms from phago-mixotrophs to photoautotrophs.</title>
        <authorList>
            <person name="Ban H."/>
            <person name="Sato S."/>
            <person name="Yoshikawa S."/>
            <person name="Yamada K."/>
            <person name="Nakamura Y."/>
            <person name="Ichinomiya M."/>
            <person name="Sato N."/>
            <person name="Blanc-Mathieu R."/>
            <person name="Endo H."/>
            <person name="Kuwata A."/>
            <person name="Ogata H."/>
        </authorList>
    </citation>
    <scope>NUCLEOTIDE SEQUENCE [LARGE SCALE GENOMIC DNA]</scope>
</reference>
<feature type="transmembrane region" description="Helical" evidence="7">
    <location>
        <begin position="186"/>
        <end position="206"/>
    </location>
</feature>
<evidence type="ECO:0000256" key="2">
    <source>
        <dbReference type="ARBA" id="ARBA00022679"/>
    </source>
</evidence>
<dbReference type="AlphaFoldDB" id="A0A9W7GKE7"/>
<feature type="compositionally biased region" description="Polar residues" evidence="8">
    <location>
        <begin position="1"/>
        <end position="15"/>
    </location>
</feature>
<dbReference type="GO" id="GO:0019706">
    <property type="term" value="F:protein-cysteine S-palmitoyltransferase activity"/>
    <property type="evidence" value="ECO:0007669"/>
    <property type="project" value="UniProtKB-EC"/>
</dbReference>
<dbReference type="GO" id="GO:0006612">
    <property type="term" value="P:protein targeting to membrane"/>
    <property type="evidence" value="ECO:0007669"/>
    <property type="project" value="TreeGrafter"/>
</dbReference>
<gene>
    <name evidence="10" type="ORF">TrCOL_g11222</name>
</gene>
<evidence type="ECO:0000256" key="5">
    <source>
        <dbReference type="ARBA" id="ARBA00023136"/>
    </source>
</evidence>
<dbReference type="Proteomes" id="UP001165065">
    <property type="component" value="Unassembled WGS sequence"/>
</dbReference>
<dbReference type="GO" id="GO:0005794">
    <property type="term" value="C:Golgi apparatus"/>
    <property type="evidence" value="ECO:0007669"/>
    <property type="project" value="TreeGrafter"/>
</dbReference>
<dbReference type="EMBL" id="BRYA01000341">
    <property type="protein sequence ID" value="GMI47354.1"/>
    <property type="molecule type" value="Genomic_DNA"/>
</dbReference>